<keyword evidence="1" id="KW-0472">Membrane</keyword>
<proteinExistence type="predicted"/>
<dbReference type="SMART" id="SM00636">
    <property type="entry name" value="Glyco_18"/>
    <property type="match status" value="1"/>
</dbReference>
<dbReference type="GO" id="GO:0005975">
    <property type="term" value="P:carbohydrate metabolic process"/>
    <property type="evidence" value="ECO:0007669"/>
    <property type="project" value="InterPro"/>
</dbReference>
<accession>A0A8S3YMR2</accession>
<dbReference type="EMBL" id="CAJHNH020000548">
    <property type="protein sequence ID" value="CAG5118399.1"/>
    <property type="molecule type" value="Genomic_DNA"/>
</dbReference>
<keyword evidence="4" id="KW-1185">Reference proteome</keyword>
<feature type="transmembrane region" description="Helical" evidence="1">
    <location>
        <begin position="385"/>
        <end position="407"/>
    </location>
</feature>
<dbReference type="InterPro" id="IPR050314">
    <property type="entry name" value="Glycosyl_Hydrlase_18"/>
</dbReference>
<sequence>QVQKFALMCIYRAETRNRTSIAQFNVKDINFTLCTHYLYAYGCVNSFKLLCAASPELEEGPTGYFRMFNDVKKINPSTKTLLSIGGPSLKVYQAFTSMSDAEIYIFAKSALLFLRHRDFDGLDIDLSFPHWYHHKSTLDKTLQLLRREFDKDTVKPCLLLTLTASGLESDIQAIYNVESIKDYVDYVLVKSYNLYLPQMSYTHFNSPLYTRRSQPEHYMLNMNFSIHFWSSLGMPFDKLVVGLTGVGRFLQAPITNTILRGSYYKIPSGLAYPEVCLMKDTSQIYFDDVQKCPYLVRQDTWVGYDDVRSIQEKLSWMTKLHVAGVMFAGLDEDDFTGTLCQDGKYPLLNYIKAHIQNISTTLRPSTQAPQDHRQENNDLRYTKNFIIFVVCCLLAGLAVGLAVLYLLKQLGYIKK</sequence>
<keyword evidence="1" id="KW-0812">Transmembrane</keyword>
<evidence type="ECO:0000256" key="1">
    <source>
        <dbReference type="SAM" id="Phobius"/>
    </source>
</evidence>
<name>A0A8S3YMR2_9EUPU</name>
<dbReference type="Gene3D" id="3.10.50.10">
    <property type="match status" value="1"/>
</dbReference>
<dbReference type="OrthoDB" id="76388at2759"/>
<dbReference type="InterPro" id="IPR029070">
    <property type="entry name" value="Chitinase_insertion_sf"/>
</dbReference>
<dbReference type="GO" id="GO:0004568">
    <property type="term" value="F:chitinase activity"/>
    <property type="evidence" value="ECO:0007669"/>
    <property type="project" value="TreeGrafter"/>
</dbReference>
<feature type="non-terminal residue" evidence="3">
    <location>
        <position position="415"/>
    </location>
</feature>
<protein>
    <recommendedName>
        <fullName evidence="2">GH18 domain-containing protein</fullName>
    </recommendedName>
</protein>
<comment type="caution">
    <text evidence="3">The sequence shown here is derived from an EMBL/GenBank/DDBJ whole genome shotgun (WGS) entry which is preliminary data.</text>
</comment>
<dbReference type="Gene3D" id="3.20.20.80">
    <property type="entry name" value="Glycosidases"/>
    <property type="match status" value="1"/>
</dbReference>
<dbReference type="SUPFAM" id="SSF54556">
    <property type="entry name" value="Chitinase insertion domain"/>
    <property type="match status" value="1"/>
</dbReference>
<evidence type="ECO:0000313" key="3">
    <source>
        <dbReference type="EMBL" id="CAG5118399.1"/>
    </source>
</evidence>
<organism evidence="3 4">
    <name type="scientific">Candidula unifasciata</name>
    <dbReference type="NCBI Taxonomy" id="100452"/>
    <lineage>
        <taxon>Eukaryota</taxon>
        <taxon>Metazoa</taxon>
        <taxon>Spiralia</taxon>
        <taxon>Lophotrochozoa</taxon>
        <taxon>Mollusca</taxon>
        <taxon>Gastropoda</taxon>
        <taxon>Heterobranchia</taxon>
        <taxon>Euthyneura</taxon>
        <taxon>Panpulmonata</taxon>
        <taxon>Eupulmonata</taxon>
        <taxon>Stylommatophora</taxon>
        <taxon>Helicina</taxon>
        <taxon>Helicoidea</taxon>
        <taxon>Geomitridae</taxon>
        <taxon>Candidula</taxon>
    </lineage>
</organism>
<evidence type="ECO:0000259" key="2">
    <source>
        <dbReference type="PROSITE" id="PS51910"/>
    </source>
</evidence>
<dbReference type="InterPro" id="IPR001223">
    <property type="entry name" value="Glyco_hydro18_cat"/>
</dbReference>
<dbReference type="GO" id="GO:0006032">
    <property type="term" value="P:chitin catabolic process"/>
    <property type="evidence" value="ECO:0007669"/>
    <property type="project" value="TreeGrafter"/>
</dbReference>
<dbReference type="PROSITE" id="PS51910">
    <property type="entry name" value="GH18_2"/>
    <property type="match status" value="1"/>
</dbReference>
<dbReference type="InterPro" id="IPR011583">
    <property type="entry name" value="Chitinase_II/V-like_cat"/>
</dbReference>
<gene>
    <name evidence="3" type="ORF">CUNI_LOCUS3957</name>
</gene>
<keyword evidence="1" id="KW-1133">Transmembrane helix</keyword>
<dbReference type="Proteomes" id="UP000678393">
    <property type="component" value="Unassembled WGS sequence"/>
</dbReference>
<evidence type="ECO:0000313" key="4">
    <source>
        <dbReference type="Proteomes" id="UP000678393"/>
    </source>
</evidence>
<feature type="domain" description="GH18" evidence="2">
    <location>
        <begin position="5"/>
        <end position="358"/>
    </location>
</feature>
<dbReference type="PANTHER" id="PTHR11177:SF317">
    <property type="entry name" value="CHITINASE 12-RELATED"/>
    <property type="match status" value="1"/>
</dbReference>
<dbReference type="SUPFAM" id="SSF51445">
    <property type="entry name" value="(Trans)glycosidases"/>
    <property type="match status" value="1"/>
</dbReference>
<dbReference type="PANTHER" id="PTHR11177">
    <property type="entry name" value="CHITINASE"/>
    <property type="match status" value="1"/>
</dbReference>
<dbReference type="InterPro" id="IPR017853">
    <property type="entry name" value="GH"/>
</dbReference>
<dbReference type="Pfam" id="PF00704">
    <property type="entry name" value="Glyco_hydro_18"/>
    <property type="match status" value="1"/>
</dbReference>
<reference evidence="3" key="1">
    <citation type="submission" date="2021-04" db="EMBL/GenBank/DDBJ databases">
        <authorList>
            <consortium name="Molecular Ecology Group"/>
        </authorList>
    </citation>
    <scope>NUCLEOTIDE SEQUENCE</scope>
</reference>
<dbReference type="AlphaFoldDB" id="A0A8S3YMR2"/>
<dbReference type="GO" id="GO:0005576">
    <property type="term" value="C:extracellular region"/>
    <property type="evidence" value="ECO:0007669"/>
    <property type="project" value="TreeGrafter"/>
</dbReference>
<dbReference type="GO" id="GO:0008061">
    <property type="term" value="F:chitin binding"/>
    <property type="evidence" value="ECO:0007669"/>
    <property type="project" value="InterPro"/>
</dbReference>